<organism evidence="3 4">
    <name type="scientific">Streptomyces mobaraensis</name>
    <name type="common">Streptoverticillium mobaraense</name>
    <dbReference type="NCBI Taxonomy" id="35621"/>
    <lineage>
        <taxon>Bacteria</taxon>
        <taxon>Bacillati</taxon>
        <taxon>Actinomycetota</taxon>
        <taxon>Actinomycetes</taxon>
        <taxon>Kitasatosporales</taxon>
        <taxon>Streptomycetaceae</taxon>
        <taxon>Streptomyces</taxon>
    </lineage>
</organism>
<accession>A0A5N5VXL9</accession>
<dbReference type="SUPFAM" id="SSF52980">
    <property type="entry name" value="Restriction endonuclease-like"/>
    <property type="match status" value="1"/>
</dbReference>
<evidence type="ECO:0000313" key="4">
    <source>
        <dbReference type="Proteomes" id="UP000327000"/>
    </source>
</evidence>
<dbReference type="OrthoDB" id="3867609at2"/>
<dbReference type="InterPro" id="IPR012296">
    <property type="entry name" value="Nuclease_put_TT1808"/>
</dbReference>
<dbReference type="Pfam" id="PF05685">
    <property type="entry name" value="Uma2"/>
    <property type="match status" value="1"/>
</dbReference>
<evidence type="ECO:0000259" key="2">
    <source>
        <dbReference type="Pfam" id="PF05685"/>
    </source>
</evidence>
<keyword evidence="3" id="KW-0378">Hydrolase</keyword>
<reference evidence="3 4" key="1">
    <citation type="journal article" date="2019" name="Microb. Cell Fact.">
        <title>Exploring novel herbicidin analogues by transcriptional regulator overexpression and MS/MS molecular networking.</title>
        <authorList>
            <person name="Shi Y."/>
            <person name="Gu R."/>
            <person name="Li Y."/>
            <person name="Wang X."/>
            <person name="Ren W."/>
            <person name="Li X."/>
            <person name="Wang L."/>
            <person name="Xie Y."/>
            <person name="Hong B."/>
        </authorList>
    </citation>
    <scope>NUCLEOTIDE SEQUENCE [LARGE SCALE GENOMIC DNA]</scope>
    <source>
        <strain evidence="3 4">US-43</strain>
    </source>
</reference>
<dbReference type="GO" id="GO:0004519">
    <property type="term" value="F:endonuclease activity"/>
    <property type="evidence" value="ECO:0007669"/>
    <property type="project" value="UniProtKB-KW"/>
</dbReference>
<dbReference type="CDD" id="cd06260">
    <property type="entry name" value="DUF820-like"/>
    <property type="match status" value="1"/>
</dbReference>
<feature type="region of interest" description="Disordered" evidence="1">
    <location>
        <begin position="1"/>
        <end position="21"/>
    </location>
</feature>
<gene>
    <name evidence="3" type="ORF">FRZ00_32970</name>
</gene>
<dbReference type="EMBL" id="VOKX01000131">
    <property type="protein sequence ID" value="KAB7833604.1"/>
    <property type="molecule type" value="Genomic_DNA"/>
</dbReference>
<comment type="caution">
    <text evidence="3">The sequence shown here is derived from an EMBL/GenBank/DDBJ whole genome shotgun (WGS) entry which is preliminary data.</text>
</comment>
<evidence type="ECO:0000256" key="1">
    <source>
        <dbReference type="SAM" id="MobiDB-lite"/>
    </source>
</evidence>
<dbReference type="Gene3D" id="3.90.1570.10">
    <property type="entry name" value="tt1808, chain A"/>
    <property type="match status" value="1"/>
</dbReference>
<dbReference type="AlphaFoldDB" id="A0A5N5VXL9"/>
<evidence type="ECO:0000313" key="3">
    <source>
        <dbReference type="EMBL" id="KAB7833604.1"/>
    </source>
</evidence>
<protein>
    <submittedName>
        <fullName evidence="3">Uma2 family endonuclease</fullName>
    </submittedName>
</protein>
<dbReference type="PANTHER" id="PTHR35400:SF3">
    <property type="entry name" value="SLL1072 PROTEIN"/>
    <property type="match status" value="1"/>
</dbReference>
<proteinExistence type="predicted"/>
<feature type="compositionally biased region" description="Basic and acidic residues" evidence="1">
    <location>
        <begin position="7"/>
        <end position="21"/>
    </location>
</feature>
<feature type="domain" description="Putative restriction endonuclease" evidence="2">
    <location>
        <begin position="47"/>
        <end position="186"/>
    </location>
</feature>
<keyword evidence="3" id="KW-0540">Nuclease</keyword>
<sequence>MTAQMESPHDARIESSRDTRTESLRHARIESMHHAIERVTPLLKGFKIEAVGDRIVMTPQSSVQSLTIFEVRDATLQSGIGKERVLSDVEFTFPGEPKRCPDVSITEEGATEPFSHEDLLIAVEIVSSRHDRNDYAIKTRQYAHFGVPAYLIIDPFRGECDLLTNPRDDAYASRQTYKYGDTIPLSLQDGSEIEIPTASFKHRS</sequence>
<dbReference type="InterPro" id="IPR008538">
    <property type="entry name" value="Uma2"/>
</dbReference>
<name>A0A5N5VXL9_STRMB</name>
<keyword evidence="3" id="KW-0255">Endonuclease</keyword>
<dbReference type="InterPro" id="IPR011335">
    <property type="entry name" value="Restrct_endonuc-II-like"/>
</dbReference>
<dbReference type="PANTHER" id="PTHR35400">
    <property type="entry name" value="SLR1083 PROTEIN"/>
    <property type="match status" value="1"/>
</dbReference>
<dbReference type="Proteomes" id="UP000327000">
    <property type="component" value="Unassembled WGS sequence"/>
</dbReference>
<dbReference type="RefSeq" id="WP_152266048.1">
    <property type="nucleotide sequence ID" value="NZ_VOKX01000131.1"/>
</dbReference>
<keyword evidence="4" id="KW-1185">Reference proteome</keyword>